<dbReference type="RefSeq" id="WP_272446602.1">
    <property type="nucleotide sequence ID" value="NZ_JAMQKC010000010.1"/>
</dbReference>
<reference evidence="1" key="1">
    <citation type="submission" date="2022-06" db="EMBL/GenBank/DDBJ databases">
        <title>Aquibacillus sp. a new bacterium isolated from soil saline samples.</title>
        <authorList>
            <person name="Galisteo C."/>
            <person name="De La Haba R."/>
            <person name="Sanchez-Porro C."/>
            <person name="Ventosa A."/>
        </authorList>
    </citation>
    <scope>NUCLEOTIDE SEQUENCE</scope>
    <source>
        <strain evidence="1">3ASR75-54</strain>
    </source>
</reference>
<dbReference type="AlphaFoldDB" id="A0A9X4AGV5"/>
<evidence type="ECO:0000313" key="1">
    <source>
        <dbReference type="EMBL" id="MDC3417533.1"/>
    </source>
</evidence>
<accession>A0A9X4AGV5</accession>
<keyword evidence="2" id="KW-1185">Reference proteome</keyword>
<proteinExistence type="predicted"/>
<comment type="caution">
    <text evidence="1">The sequence shown here is derived from an EMBL/GenBank/DDBJ whole genome shotgun (WGS) entry which is preliminary data.</text>
</comment>
<evidence type="ECO:0000313" key="2">
    <source>
        <dbReference type="Proteomes" id="UP001145069"/>
    </source>
</evidence>
<sequence length="98" mass="11331">MSVFAKRLKNGRSWSEVGLEKFSDIMVALKDHLDIKTLQGRLEQVIEMDDKKEQEKPPKHFVEKLTKHVGEATRNNIAYLQQTIRKPIVEALKGLRGF</sequence>
<dbReference type="Proteomes" id="UP001145069">
    <property type="component" value="Unassembled WGS sequence"/>
</dbReference>
<protein>
    <submittedName>
        <fullName evidence="1">UPF0236 family protein</fullName>
    </submittedName>
</protein>
<name>A0A9X4AGV5_9BACI</name>
<dbReference type="EMBL" id="JAMQKC010000010">
    <property type="protein sequence ID" value="MDC3417533.1"/>
    <property type="molecule type" value="Genomic_DNA"/>
</dbReference>
<organism evidence="1 2">
    <name type="scientific">Aquibacillus salsiterrae</name>
    <dbReference type="NCBI Taxonomy" id="2950439"/>
    <lineage>
        <taxon>Bacteria</taxon>
        <taxon>Bacillati</taxon>
        <taxon>Bacillota</taxon>
        <taxon>Bacilli</taxon>
        <taxon>Bacillales</taxon>
        <taxon>Bacillaceae</taxon>
        <taxon>Aquibacillus</taxon>
    </lineage>
</organism>
<gene>
    <name evidence="1" type="ORF">NC799_11560</name>
</gene>